<dbReference type="AlphaFoldDB" id="A0A662YPZ0"/>
<dbReference type="EMBL" id="SCEB01000640">
    <property type="protein sequence ID" value="RXM98562.1"/>
    <property type="molecule type" value="Genomic_DNA"/>
</dbReference>
<dbReference type="GO" id="GO:0005737">
    <property type="term" value="C:cytoplasm"/>
    <property type="evidence" value="ECO:0007669"/>
    <property type="project" value="UniProtKB-SubCell"/>
</dbReference>
<evidence type="ECO:0000313" key="5">
    <source>
        <dbReference type="EMBL" id="RXM98562.1"/>
    </source>
</evidence>
<sequence>MNGFRKSAAVDDDKDGQYDKGCKYFKMTSTIAINLGDLQLLKKAQVYIGKAHQMTAFSRHIKATGHVNTERVLAWKNSRNDMFNDPSAV</sequence>
<dbReference type="PANTHER" id="PTHR46630">
    <property type="entry name" value="TETRATRICOPEPTIDE REPEAT PROTEIN 29"/>
    <property type="match status" value="1"/>
</dbReference>
<dbReference type="PANTHER" id="PTHR46630:SF1">
    <property type="entry name" value="TETRATRICOPEPTIDE REPEAT PROTEIN 29"/>
    <property type="match status" value="1"/>
</dbReference>
<accession>A0A662YPZ0</accession>
<dbReference type="GO" id="GO:0003341">
    <property type="term" value="P:cilium movement"/>
    <property type="evidence" value="ECO:0007669"/>
    <property type="project" value="TreeGrafter"/>
</dbReference>
<proteinExistence type="predicted"/>
<keyword evidence="4" id="KW-0802">TPR repeat</keyword>
<organism evidence="5 6">
    <name type="scientific">Acipenser ruthenus</name>
    <name type="common">Sterlet sturgeon</name>
    <dbReference type="NCBI Taxonomy" id="7906"/>
    <lineage>
        <taxon>Eukaryota</taxon>
        <taxon>Metazoa</taxon>
        <taxon>Chordata</taxon>
        <taxon>Craniata</taxon>
        <taxon>Vertebrata</taxon>
        <taxon>Euteleostomi</taxon>
        <taxon>Actinopterygii</taxon>
        <taxon>Chondrostei</taxon>
        <taxon>Acipenseriformes</taxon>
        <taxon>Acipenseridae</taxon>
        <taxon>Acipenser</taxon>
    </lineage>
</organism>
<comment type="subcellular location">
    <subcellularLocation>
        <location evidence="1">Cytoplasm</location>
    </subcellularLocation>
</comment>
<dbReference type="GO" id="GO:0036126">
    <property type="term" value="C:sperm flagellum"/>
    <property type="evidence" value="ECO:0007669"/>
    <property type="project" value="TreeGrafter"/>
</dbReference>
<evidence type="ECO:0000256" key="3">
    <source>
        <dbReference type="ARBA" id="ARBA00022737"/>
    </source>
</evidence>
<dbReference type="Proteomes" id="UP000289886">
    <property type="component" value="Unassembled WGS sequence"/>
</dbReference>
<keyword evidence="3" id="KW-0677">Repeat</keyword>
<comment type="caution">
    <text evidence="5">The sequence shown here is derived from an EMBL/GenBank/DDBJ whole genome shotgun (WGS) entry which is preliminary data.</text>
</comment>
<reference evidence="5 6" key="1">
    <citation type="submission" date="2019-01" db="EMBL/GenBank/DDBJ databases">
        <title>Draft Genome and Complete Hox-Cluster Characterization of the Sterlet Sturgeon (Acipenser ruthenus).</title>
        <authorList>
            <person name="Wei Q."/>
        </authorList>
    </citation>
    <scope>NUCLEOTIDE SEQUENCE [LARGE SCALE GENOMIC DNA]</scope>
    <source>
        <strain evidence="5">WHYD16114868_AA</strain>
        <tissue evidence="5">Blood</tissue>
    </source>
</reference>
<name>A0A662YPZ0_ACIRT</name>
<keyword evidence="2" id="KW-0963">Cytoplasm</keyword>
<protein>
    <submittedName>
        <fullName evidence="5">Tetratricopeptide repeat protein 29</fullName>
    </submittedName>
</protein>
<dbReference type="InterPro" id="IPR051476">
    <property type="entry name" value="Bac_ResReg_Asp_Phosphatase"/>
</dbReference>
<keyword evidence="6" id="KW-1185">Reference proteome</keyword>
<evidence type="ECO:0000256" key="1">
    <source>
        <dbReference type="ARBA" id="ARBA00004496"/>
    </source>
</evidence>
<evidence type="ECO:0000256" key="4">
    <source>
        <dbReference type="ARBA" id="ARBA00022803"/>
    </source>
</evidence>
<evidence type="ECO:0000313" key="6">
    <source>
        <dbReference type="Proteomes" id="UP000289886"/>
    </source>
</evidence>
<evidence type="ECO:0000256" key="2">
    <source>
        <dbReference type="ARBA" id="ARBA00022490"/>
    </source>
</evidence>
<gene>
    <name evidence="5" type="ORF">EOD39_12977</name>
</gene>